<keyword evidence="3" id="KW-1185">Reference proteome</keyword>
<sequence length="210" mass="24174">MHGEQLALHIEQLTNIDGQLAKHDEKMTTQVKQMAKHDRQMATCMKRQFDSIKNRQFDTGVSSLEDIKRRLEDDTKALIEEDIKEDTFVMTKAVKDGLLLLKQNGVLLITGHAGTGKSRISRHILHMVCSKNKTYKCLKLNTLEELENMIRREEHAMVLLDDIFGETNCIYNREKDIPILDKVHAYVCQGNIKVIITIRDTVKRQCQEGV</sequence>
<accession>A0A8S3T6N9</accession>
<name>A0A8S3T6N9_MYTED</name>
<protein>
    <recommendedName>
        <fullName evidence="1">Novel STAND NTPase 3 domain-containing protein</fullName>
    </recommendedName>
</protein>
<evidence type="ECO:0000259" key="1">
    <source>
        <dbReference type="Pfam" id="PF20720"/>
    </source>
</evidence>
<dbReference type="SUPFAM" id="SSF52540">
    <property type="entry name" value="P-loop containing nucleoside triphosphate hydrolases"/>
    <property type="match status" value="1"/>
</dbReference>
<dbReference type="Pfam" id="PF20720">
    <property type="entry name" value="nSTAND3"/>
    <property type="match status" value="1"/>
</dbReference>
<dbReference type="OrthoDB" id="9751645at2759"/>
<evidence type="ECO:0000313" key="3">
    <source>
        <dbReference type="Proteomes" id="UP000683360"/>
    </source>
</evidence>
<reference evidence="2" key="1">
    <citation type="submission" date="2021-03" db="EMBL/GenBank/DDBJ databases">
        <authorList>
            <person name="Bekaert M."/>
        </authorList>
    </citation>
    <scope>NUCLEOTIDE SEQUENCE</scope>
</reference>
<feature type="domain" description="Novel STAND NTPase 3" evidence="1">
    <location>
        <begin position="88"/>
        <end position="208"/>
    </location>
</feature>
<gene>
    <name evidence="2" type="ORF">MEDL_42399</name>
</gene>
<evidence type="ECO:0000313" key="2">
    <source>
        <dbReference type="EMBL" id="CAG2229497.1"/>
    </source>
</evidence>
<dbReference type="AlphaFoldDB" id="A0A8S3T6N9"/>
<dbReference type="EMBL" id="CAJPWZ010002027">
    <property type="protein sequence ID" value="CAG2229497.1"/>
    <property type="molecule type" value="Genomic_DNA"/>
</dbReference>
<comment type="caution">
    <text evidence="2">The sequence shown here is derived from an EMBL/GenBank/DDBJ whole genome shotgun (WGS) entry which is preliminary data.</text>
</comment>
<dbReference type="Proteomes" id="UP000683360">
    <property type="component" value="Unassembled WGS sequence"/>
</dbReference>
<dbReference type="Gene3D" id="3.40.50.300">
    <property type="entry name" value="P-loop containing nucleotide triphosphate hydrolases"/>
    <property type="match status" value="1"/>
</dbReference>
<dbReference type="InterPro" id="IPR027417">
    <property type="entry name" value="P-loop_NTPase"/>
</dbReference>
<proteinExistence type="predicted"/>
<dbReference type="InterPro" id="IPR049050">
    <property type="entry name" value="nSTAND3"/>
</dbReference>
<organism evidence="2 3">
    <name type="scientific">Mytilus edulis</name>
    <name type="common">Blue mussel</name>
    <dbReference type="NCBI Taxonomy" id="6550"/>
    <lineage>
        <taxon>Eukaryota</taxon>
        <taxon>Metazoa</taxon>
        <taxon>Spiralia</taxon>
        <taxon>Lophotrochozoa</taxon>
        <taxon>Mollusca</taxon>
        <taxon>Bivalvia</taxon>
        <taxon>Autobranchia</taxon>
        <taxon>Pteriomorphia</taxon>
        <taxon>Mytilida</taxon>
        <taxon>Mytiloidea</taxon>
        <taxon>Mytilidae</taxon>
        <taxon>Mytilinae</taxon>
        <taxon>Mytilus</taxon>
    </lineage>
</organism>